<dbReference type="Proteomes" id="UP000732193">
    <property type="component" value="Unassembled WGS sequence"/>
</dbReference>
<protein>
    <submittedName>
        <fullName evidence="1">Uncharacterized protein</fullName>
    </submittedName>
</protein>
<gene>
    <name evidence="1" type="ORF">JQV55_07050</name>
</gene>
<proteinExistence type="predicted"/>
<comment type="caution">
    <text evidence="1">The sequence shown here is derived from an EMBL/GenBank/DDBJ whole genome shotgun (WGS) entry which is preliminary data.</text>
</comment>
<name>A0AAE3B5R5_9RHOB</name>
<evidence type="ECO:0000313" key="1">
    <source>
        <dbReference type="EMBL" id="MBM1713309.1"/>
    </source>
</evidence>
<evidence type="ECO:0000313" key="2">
    <source>
        <dbReference type="Proteomes" id="UP000732193"/>
    </source>
</evidence>
<reference evidence="1 2" key="1">
    <citation type="submission" date="2021-01" db="EMBL/GenBank/DDBJ databases">
        <title>Diatom-associated Roseobacters Show Island Model of Population Structure.</title>
        <authorList>
            <person name="Qu L."/>
            <person name="Feng X."/>
            <person name="Chen Y."/>
            <person name="Li L."/>
            <person name="Wang X."/>
            <person name="Hu Z."/>
            <person name="Wang H."/>
            <person name="Luo H."/>
        </authorList>
    </citation>
    <scope>NUCLEOTIDE SEQUENCE [LARGE SCALE GENOMIC DNA]</scope>
    <source>
        <strain evidence="1 2">TR60-84</strain>
    </source>
</reference>
<keyword evidence="2" id="KW-1185">Reference proteome</keyword>
<sequence>MRMHREMIKRYTTHLTSGVGVTEEDPMADLSNFDRDILSMAAEAKRDGNLDWLRLSLDALVANPAGRIKLFADYVYPFSEEELRRLFAYAFREIWPDDEISVLGSEADLKFVAMTDEEWADIVDPEDMF</sequence>
<dbReference type="RefSeq" id="WP_203241693.1">
    <property type="nucleotide sequence ID" value="NZ_JAFBRH010000001.1"/>
</dbReference>
<accession>A0AAE3B5R5</accession>
<dbReference type="EMBL" id="JAFBRM010000001">
    <property type="protein sequence ID" value="MBM1713309.1"/>
    <property type="molecule type" value="Genomic_DNA"/>
</dbReference>
<organism evidence="1 2">
    <name type="scientific">Sulfitobacter geojensis</name>
    <dbReference type="NCBI Taxonomy" id="1342299"/>
    <lineage>
        <taxon>Bacteria</taxon>
        <taxon>Pseudomonadati</taxon>
        <taxon>Pseudomonadota</taxon>
        <taxon>Alphaproteobacteria</taxon>
        <taxon>Rhodobacterales</taxon>
        <taxon>Roseobacteraceae</taxon>
        <taxon>Sulfitobacter</taxon>
    </lineage>
</organism>
<dbReference type="AlphaFoldDB" id="A0AAE3B5R5"/>